<dbReference type="AlphaFoldDB" id="A0A1I7W7I6"/>
<keyword evidence="2" id="KW-1185">Reference proteome</keyword>
<protein>
    <submittedName>
        <fullName evidence="3">ANAPC4_WD40 domain-containing protein</fullName>
    </submittedName>
</protein>
<feature type="domain" description="IFT140 first beta-propeller" evidence="1">
    <location>
        <begin position="4"/>
        <end position="74"/>
    </location>
</feature>
<proteinExistence type="predicted"/>
<organism evidence="2 3">
    <name type="scientific">Heterorhabditis bacteriophora</name>
    <name type="common">Entomopathogenic nematode worm</name>
    <dbReference type="NCBI Taxonomy" id="37862"/>
    <lineage>
        <taxon>Eukaryota</taxon>
        <taxon>Metazoa</taxon>
        <taxon>Ecdysozoa</taxon>
        <taxon>Nematoda</taxon>
        <taxon>Chromadorea</taxon>
        <taxon>Rhabditida</taxon>
        <taxon>Rhabditina</taxon>
        <taxon>Rhabditomorpha</taxon>
        <taxon>Strongyloidea</taxon>
        <taxon>Heterorhabditidae</taxon>
        <taxon>Heterorhabditis</taxon>
    </lineage>
</organism>
<evidence type="ECO:0000313" key="3">
    <source>
        <dbReference type="WBParaSite" id="Hba_00589"/>
    </source>
</evidence>
<dbReference type="WBParaSite" id="Hba_00589">
    <property type="protein sequence ID" value="Hba_00589"/>
    <property type="gene ID" value="Hba_00589"/>
</dbReference>
<name>A0A1I7W7I6_HETBA</name>
<accession>A0A1I7W7I6</accession>
<reference evidence="3" key="1">
    <citation type="submission" date="2016-11" db="UniProtKB">
        <authorList>
            <consortium name="WormBaseParasite"/>
        </authorList>
    </citation>
    <scope>IDENTIFICATION</scope>
</reference>
<dbReference type="Proteomes" id="UP000095283">
    <property type="component" value="Unplaced"/>
</dbReference>
<dbReference type="InterPro" id="IPR056154">
    <property type="entry name" value="Beta-prop_IFT140_1st"/>
</dbReference>
<sequence length="85" mass="9390">MVNELFQWSSCSGWICLASHERAEGGQINFFTHTGEKSEQSVLTRSVRVTVIAWHPSEAVVALGWEDGYVTLISPSRELGVAIII</sequence>
<dbReference type="Pfam" id="PF23383">
    <property type="entry name" value="Beta-prop_IFT140_1st"/>
    <property type="match status" value="1"/>
</dbReference>
<dbReference type="SUPFAM" id="SSF50978">
    <property type="entry name" value="WD40 repeat-like"/>
    <property type="match status" value="1"/>
</dbReference>
<dbReference type="InterPro" id="IPR036322">
    <property type="entry name" value="WD40_repeat_dom_sf"/>
</dbReference>
<evidence type="ECO:0000313" key="2">
    <source>
        <dbReference type="Proteomes" id="UP000095283"/>
    </source>
</evidence>
<evidence type="ECO:0000259" key="1">
    <source>
        <dbReference type="Pfam" id="PF23383"/>
    </source>
</evidence>